<sequence>MLESGRIMDFYDDYSPYMEINIMKMEDNYPDTKSGHKCPHLYSCPNCHQDEVILIKE</sequence>
<organism evidence="1 2">
    <name type="scientific">Neobacillus rhizosphaerae</name>
    <dbReference type="NCBI Taxonomy" id="2880965"/>
    <lineage>
        <taxon>Bacteria</taxon>
        <taxon>Bacillati</taxon>
        <taxon>Bacillota</taxon>
        <taxon>Bacilli</taxon>
        <taxon>Bacillales</taxon>
        <taxon>Bacillaceae</taxon>
        <taxon>Neobacillus</taxon>
    </lineage>
</organism>
<reference evidence="1" key="1">
    <citation type="submission" date="2022-04" db="EMBL/GenBank/DDBJ databases">
        <authorList>
            <person name="Criscuolo A."/>
        </authorList>
    </citation>
    <scope>NUCLEOTIDE SEQUENCE</scope>
    <source>
        <strain evidence="1">CIP111895</strain>
    </source>
</reference>
<dbReference type="Proteomes" id="UP000838308">
    <property type="component" value="Unassembled WGS sequence"/>
</dbReference>
<evidence type="ECO:0008006" key="3">
    <source>
        <dbReference type="Google" id="ProtNLM"/>
    </source>
</evidence>
<proteinExistence type="predicted"/>
<gene>
    <name evidence="1" type="ORF">BACCIP111895_00719</name>
</gene>
<protein>
    <recommendedName>
        <fullName evidence="3">CxxH/CxxC protein</fullName>
    </recommendedName>
</protein>
<evidence type="ECO:0000313" key="1">
    <source>
        <dbReference type="EMBL" id="CAH2713583.1"/>
    </source>
</evidence>
<accession>A0ABN8KJH1</accession>
<dbReference type="EMBL" id="CALBWS010000002">
    <property type="protein sequence ID" value="CAH2713583.1"/>
    <property type="molecule type" value="Genomic_DNA"/>
</dbReference>
<evidence type="ECO:0000313" key="2">
    <source>
        <dbReference type="Proteomes" id="UP000838308"/>
    </source>
</evidence>
<comment type="caution">
    <text evidence="1">The sequence shown here is derived from an EMBL/GenBank/DDBJ whole genome shotgun (WGS) entry which is preliminary data.</text>
</comment>
<keyword evidence="2" id="KW-1185">Reference proteome</keyword>
<name>A0ABN8KJH1_9BACI</name>